<organism evidence="1 2">
    <name type="scientific">Liquidambar formosana</name>
    <name type="common">Formosan gum</name>
    <dbReference type="NCBI Taxonomy" id="63359"/>
    <lineage>
        <taxon>Eukaryota</taxon>
        <taxon>Viridiplantae</taxon>
        <taxon>Streptophyta</taxon>
        <taxon>Embryophyta</taxon>
        <taxon>Tracheophyta</taxon>
        <taxon>Spermatophyta</taxon>
        <taxon>Magnoliopsida</taxon>
        <taxon>eudicotyledons</taxon>
        <taxon>Gunneridae</taxon>
        <taxon>Pentapetalae</taxon>
        <taxon>Saxifragales</taxon>
        <taxon>Altingiaceae</taxon>
        <taxon>Liquidambar</taxon>
    </lineage>
</organism>
<dbReference type="PANTHER" id="PTHR46764">
    <property type="entry name" value="E3 UBIQUITIN-PROTEIN LIGASE BAH1"/>
    <property type="match status" value="1"/>
</dbReference>
<sequence>MKFGEAFMEYLRGDQESFLGKCSHVEYKQLKKVLKKCQTCKTLHDSCGSDNEDKENNSLSQFCQCESCPFREHAAMEESVFQRGFKSSQPSLITVGCCEAMTSHGYVDLTIDSVKTHLPWLILATRRR</sequence>
<dbReference type="InterPro" id="IPR033326">
    <property type="entry name" value="BAH1"/>
</dbReference>
<comment type="caution">
    <text evidence="1">The sequence shown here is derived from an EMBL/GenBank/DDBJ whole genome shotgun (WGS) entry which is preliminary data.</text>
</comment>
<name>A0AAP0S935_LIQFO</name>
<keyword evidence="2" id="KW-1185">Reference proteome</keyword>
<dbReference type="AlphaFoldDB" id="A0AAP0S935"/>
<proteinExistence type="predicted"/>
<protein>
    <submittedName>
        <fullName evidence="1">Uncharacterized protein</fullName>
    </submittedName>
</protein>
<gene>
    <name evidence="1" type="ORF">L1049_008236</name>
</gene>
<evidence type="ECO:0000313" key="2">
    <source>
        <dbReference type="Proteomes" id="UP001415857"/>
    </source>
</evidence>
<reference evidence="1 2" key="1">
    <citation type="journal article" date="2024" name="Plant J.">
        <title>Genome sequences and population genomics reveal climatic adaptation and genomic divergence between two closely related sweetgum species.</title>
        <authorList>
            <person name="Xu W.Q."/>
            <person name="Ren C.Q."/>
            <person name="Zhang X.Y."/>
            <person name="Comes H.P."/>
            <person name="Liu X.H."/>
            <person name="Li Y.G."/>
            <person name="Kettle C.J."/>
            <person name="Jalonen R."/>
            <person name="Gaisberger H."/>
            <person name="Ma Y.Z."/>
            <person name="Qiu Y.X."/>
        </authorList>
    </citation>
    <scope>NUCLEOTIDE SEQUENCE [LARGE SCALE GENOMIC DNA]</scope>
    <source>
        <strain evidence="1">Hangzhou</strain>
    </source>
</reference>
<evidence type="ECO:0000313" key="1">
    <source>
        <dbReference type="EMBL" id="KAK9290072.1"/>
    </source>
</evidence>
<dbReference type="PANTHER" id="PTHR46764:SF2">
    <property type="entry name" value="E3 UBIQUITIN-PROTEIN LIGASE BAH1-LIKE-RELATED"/>
    <property type="match status" value="1"/>
</dbReference>
<accession>A0AAP0S935</accession>
<dbReference type="EMBL" id="JBBPBK010000002">
    <property type="protein sequence ID" value="KAK9290072.1"/>
    <property type="molecule type" value="Genomic_DNA"/>
</dbReference>
<dbReference type="Proteomes" id="UP001415857">
    <property type="component" value="Unassembled WGS sequence"/>
</dbReference>